<proteinExistence type="inferred from homology"/>
<evidence type="ECO:0000256" key="9">
    <source>
        <dbReference type="ARBA" id="ARBA00023033"/>
    </source>
</evidence>
<protein>
    <recommendedName>
        <fullName evidence="15">lytic cellulose monooxygenase (C4-dehydrogenating)</fullName>
        <ecNumber evidence="15">1.14.99.56</ecNumber>
    </recommendedName>
</protein>
<dbReference type="GO" id="GO:0004497">
    <property type="term" value="F:monooxygenase activity"/>
    <property type="evidence" value="ECO:0007669"/>
    <property type="project" value="UniProtKB-KW"/>
</dbReference>
<dbReference type="GO" id="GO:0030245">
    <property type="term" value="P:cellulose catabolic process"/>
    <property type="evidence" value="ECO:0007669"/>
    <property type="project" value="UniProtKB-KW"/>
</dbReference>
<dbReference type="Gene3D" id="2.70.50.70">
    <property type="match status" value="1"/>
</dbReference>
<comment type="cofactor">
    <cofactor evidence="1">
        <name>Cu(2+)</name>
        <dbReference type="ChEBI" id="CHEBI:29036"/>
    </cofactor>
</comment>
<evidence type="ECO:0000256" key="17">
    <source>
        <dbReference type="SAM" id="SignalP"/>
    </source>
</evidence>
<dbReference type="OrthoDB" id="4849160at2759"/>
<dbReference type="GO" id="GO:0046872">
    <property type="term" value="F:metal ion binding"/>
    <property type="evidence" value="ECO:0007669"/>
    <property type="project" value="UniProtKB-KW"/>
</dbReference>
<keyword evidence="6" id="KW-0136">Cellulose degradation</keyword>
<evidence type="ECO:0000256" key="6">
    <source>
        <dbReference type="ARBA" id="ARBA00023001"/>
    </source>
</evidence>
<evidence type="ECO:0000259" key="18">
    <source>
        <dbReference type="Pfam" id="PF03443"/>
    </source>
</evidence>
<keyword evidence="7" id="KW-0560">Oxidoreductase</keyword>
<evidence type="ECO:0000256" key="16">
    <source>
        <dbReference type="SAM" id="MobiDB-lite"/>
    </source>
</evidence>
<comment type="caution">
    <text evidence="19">The sequence shown here is derived from an EMBL/GenBank/DDBJ whole genome shotgun (WGS) entry which is preliminary data.</text>
</comment>
<keyword evidence="20" id="KW-1185">Reference proteome</keyword>
<sequence>MMTFSAIILPLLAAGSVSAHGLLSVATINGKQYQGPKIFGDNGPSPIRAVNSPDPNYGTSNTALTCGPGQTAGANVADANPGDQVSFDWRGADGSNWPHNTGPMLTYMASCGSTTCDKFDATQAKWFKINQVGRKDGQVEWQQQDLFNGGVDTVSIPKNIAPGNYLIRHEIIALHLATSKGKAEFYPACVQLNVGGSGTGKPTASELVSIPGAYSDDDPGIYDPDIYNTAAPYVFPGPPIAAFVDGGSSASSSGGSSAAGTKSASGSTATATRSGAIATPTAKPASVKGKVCKLQYTQQPLRAKRNKRSVSRIMRRWLESWIQ</sequence>
<evidence type="ECO:0000256" key="3">
    <source>
        <dbReference type="ARBA" id="ARBA00022525"/>
    </source>
</evidence>
<gene>
    <name evidence="19" type="ORF">CPB83DRAFT_864928</name>
</gene>
<feature type="region of interest" description="Disordered" evidence="16">
    <location>
        <begin position="252"/>
        <end position="282"/>
    </location>
</feature>
<keyword evidence="8" id="KW-0186">Copper</keyword>
<evidence type="ECO:0000256" key="8">
    <source>
        <dbReference type="ARBA" id="ARBA00023008"/>
    </source>
</evidence>
<comment type="catalytic activity">
    <reaction evidence="14">
        <text>[(1-&gt;4)-beta-D-glucosyl]n+m + reduced acceptor + O2 = 4-dehydro-beta-D-glucosyl-[(1-&gt;4)-beta-D-glucosyl]n-1 + [(1-&gt;4)-beta-D-glucosyl]m + acceptor + H2O.</text>
        <dbReference type="EC" id="1.14.99.56"/>
    </reaction>
</comment>
<keyword evidence="9" id="KW-0503">Monooxygenase</keyword>
<dbReference type="GO" id="GO:0005576">
    <property type="term" value="C:extracellular region"/>
    <property type="evidence" value="ECO:0007669"/>
    <property type="project" value="UniProtKB-SubCell"/>
</dbReference>
<reference evidence="19" key="1">
    <citation type="submission" date="2020-11" db="EMBL/GenBank/DDBJ databases">
        <authorList>
            <consortium name="DOE Joint Genome Institute"/>
            <person name="Ahrendt S."/>
            <person name="Riley R."/>
            <person name="Andreopoulos W."/>
            <person name="Labutti K."/>
            <person name="Pangilinan J."/>
            <person name="Ruiz-Duenas F.J."/>
            <person name="Barrasa J.M."/>
            <person name="Sanchez-Garcia M."/>
            <person name="Camarero S."/>
            <person name="Miyauchi S."/>
            <person name="Serrano A."/>
            <person name="Linde D."/>
            <person name="Babiker R."/>
            <person name="Drula E."/>
            <person name="Ayuso-Fernandez I."/>
            <person name="Pacheco R."/>
            <person name="Padilla G."/>
            <person name="Ferreira P."/>
            <person name="Barriuso J."/>
            <person name="Kellner H."/>
            <person name="Castanera R."/>
            <person name="Alfaro M."/>
            <person name="Ramirez L."/>
            <person name="Pisabarro A.G."/>
            <person name="Kuo A."/>
            <person name="Tritt A."/>
            <person name="Lipzen A."/>
            <person name="He G."/>
            <person name="Yan M."/>
            <person name="Ng V."/>
            <person name="Cullen D."/>
            <person name="Martin F."/>
            <person name="Rosso M.-N."/>
            <person name="Henrissat B."/>
            <person name="Hibbett D."/>
            <person name="Martinez A.T."/>
            <person name="Grigoriev I.V."/>
        </authorList>
    </citation>
    <scope>NUCLEOTIDE SEQUENCE</scope>
    <source>
        <strain evidence="19">CBS 506.95</strain>
    </source>
</reference>
<dbReference type="CDD" id="cd21175">
    <property type="entry name" value="LPMO_AA9"/>
    <property type="match status" value="1"/>
</dbReference>
<evidence type="ECO:0000256" key="7">
    <source>
        <dbReference type="ARBA" id="ARBA00023002"/>
    </source>
</evidence>
<keyword evidence="12" id="KW-0624">Polysaccharide degradation</keyword>
<evidence type="ECO:0000313" key="19">
    <source>
        <dbReference type="EMBL" id="KAF9522111.1"/>
    </source>
</evidence>
<evidence type="ECO:0000256" key="11">
    <source>
        <dbReference type="ARBA" id="ARBA00023277"/>
    </source>
</evidence>
<dbReference type="EC" id="1.14.99.56" evidence="15"/>
<dbReference type="InterPro" id="IPR005103">
    <property type="entry name" value="AA9_LPMO"/>
</dbReference>
<evidence type="ECO:0000256" key="13">
    <source>
        <dbReference type="ARBA" id="ARBA00044502"/>
    </source>
</evidence>
<keyword evidence="10" id="KW-1015">Disulfide bond</keyword>
<dbReference type="PANTHER" id="PTHR33353">
    <property type="entry name" value="PUTATIVE (AFU_ORTHOLOGUE AFUA_1G12560)-RELATED"/>
    <property type="match status" value="1"/>
</dbReference>
<evidence type="ECO:0000313" key="20">
    <source>
        <dbReference type="Proteomes" id="UP000807306"/>
    </source>
</evidence>
<keyword evidence="3" id="KW-0964">Secreted</keyword>
<evidence type="ECO:0000256" key="10">
    <source>
        <dbReference type="ARBA" id="ARBA00023157"/>
    </source>
</evidence>
<evidence type="ECO:0000256" key="12">
    <source>
        <dbReference type="ARBA" id="ARBA00023326"/>
    </source>
</evidence>
<dbReference type="PANTHER" id="PTHR33353:SF10">
    <property type="entry name" value="ENDO-BETA-1,4-GLUCANASE D"/>
    <property type="match status" value="1"/>
</dbReference>
<comment type="subcellular location">
    <subcellularLocation>
        <location evidence="2">Secreted</location>
    </subcellularLocation>
</comment>
<evidence type="ECO:0000256" key="1">
    <source>
        <dbReference type="ARBA" id="ARBA00001973"/>
    </source>
</evidence>
<evidence type="ECO:0000256" key="14">
    <source>
        <dbReference type="ARBA" id="ARBA00045077"/>
    </source>
</evidence>
<keyword evidence="11" id="KW-0119">Carbohydrate metabolism</keyword>
<evidence type="ECO:0000256" key="2">
    <source>
        <dbReference type="ARBA" id="ARBA00004613"/>
    </source>
</evidence>
<dbReference type="GO" id="GO:0016787">
    <property type="term" value="F:hydrolase activity"/>
    <property type="evidence" value="ECO:0007669"/>
    <property type="project" value="UniProtKB-KW"/>
</dbReference>
<accession>A0A9P6E3Z0</accession>
<keyword evidence="5 17" id="KW-0732">Signal</keyword>
<evidence type="ECO:0000256" key="5">
    <source>
        <dbReference type="ARBA" id="ARBA00022729"/>
    </source>
</evidence>
<name>A0A9P6E3Z0_9AGAR</name>
<feature type="chain" id="PRO_5040362109" description="lytic cellulose monooxygenase (C4-dehydrogenating)" evidence="17">
    <location>
        <begin position="20"/>
        <end position="323"/>
    </location>
</feature>
<dbReference type="AlphaFoldDB" id="A0A9P6E3Z0"/>
<evidence type="ECO:0000256" key="15">
    <source>
        <dbReference type="ARBA" id="ARBA00047174"/>
    </source>
</evidence>
<keyword evidence="4" id="KW-0479">Metal-binding</keyword>
<feature type="signal peptide" evidence="17">
    <location>
        <begin position="1"/>
        <end position="19"/>
    </location>
</feature>
<dbReference type="Proteomes" id="UP000807306">
    <property type="component" value="Unassembled WGS sequence"/>
</dbReference>
<feature type="domain" description="Auxiliary Activity family 9 catalytic" evidence="18">
    <location>
        <begin position="20"/>
        <end position="229"/>
    </location>
</feature>
<evidence type="ECO:0000256" key="4">
    <source>
        <dbReference type="ARBA" id="ARBA00022723"/>
    </source>
</evidence>
<feature type="compositionally biased region" description="Low complexity" evidence="16">
    <location>
        <begin position="252"/>
        <end position="276"/>
    </location>
</feature>
<keyword evidence="19" id="KW-0378">Hydrolase</keyword>
<dbReference type="Pfam" id="PF03443">
    <property type="entry name" value="AA9"/>
    <property type="match status" value="1"/>
</dbReference>
<dbReference type="EMBL" id="MU157960">
    <property type="protein sequence ID" value="KAF9522111.1"/>
    <property type="molecule type" value="Genomic_DNA"/>
</dbReference>
<organism evidence="19 20">
    <name type="scientific">Crepidotus variabilis</name>
    <dbReference type="NCBI Taxonomy" id="179855"/>
    <lineage>
        <taxon>Eukaryota</taxon>
        <taxon>Fungi</taxon>
        <taxon>Dikarya</taxon>
        <taxon>Basidiomycota</taxon>
        <taxon>Agaricomycotina</taxon>
        <taxon>Agaricomycetes</taxon>
        <taxon>Agaricomycetidae</taxon>
        <taxon>Agaricales</taxon>
        <taxon>Agaricineae</taxon>
        <taxon>Crepidotaceae</taxon>
        <taxon>Crepidotus</taxon>
    </lineage>
</organism>
<dbReference type="InterPro" id="IPR049892">
    <property type="entry name" value="AA9"/>
</dbReference>
<comment type="similarity">
    <text evidence="13">Belongs to the polysaccharide monooxygenase AA9 family.</text>
</comment>